<gene>
    <name evidence="2" type="ORF">AYR66_00835</name>
</gene>
<comment type="caution">
    <text evidence="2">The sequence shown here is derived from an EMBL/GenBank/DDBJ whole genome shotgun (WGS) entry which is preliminary data.</text>
</comment>
<dbReference type="Proteomes" id="UP000197535">
    <property type="component" value="Unassembled WGS sequence"/>
</dbReference>
<organism evidence="2 3">
    <name type="scientific">Noviherbaspirillum denitrificans</name>
    <dbReference type="NCBI Taxonomy" id="1968433"/>
    <lineage>
        <taxon>Bacteria</taxon>
        <taxon>Pseudomonadati</taxon>
        <taxon>Pseudomonadota</taxon>
        <taxon>Betaproteobacteria</taxon>
        <taxon>Burkholderiales</taxon>
        <taxon>Oxalobacteraceae</taxon>
        <taxon>Noviherbaspirillum</taxon>
    </lineage>
</organism>
<keyword evidence="1" id="KW-0732">Signal</keyword>
<name>A0A254T7H0_9BURK</name>
<dbReference type="AlphaFoldDB" id="A0A254T7H0"/>
<dbReference type="EMBL" id="LSTO01000003">
    <property type="protein sequence ID" value="OWW18590.1"/>
    <property type="molecule type" value="Genomic_DNA"/>
</dbReference>
<dbReference type="RefSeq" id="WP_088710317.1">
    <property type="nucleotide sequence ID" value="NZ_LSTO01000003.1"/>
</dbReference>
<dbReference type="SUPFAM" id="SSF48452">
    <property type="entry name" value="TPR-like"/>
    <property type="match status" value="1"/>
</dbReference>
<dbReference type="InterPro" id="IPR011990">
    <property type="entry name" value="TPR-like_helical_dom_sf"/>
</dbReference>
<accession>A0A254T7H0</accession>
<feature type="chain" id="PRO_5012061146" evidence="1">
    <location>
        <begin position="22"/>
        <end position="393"/>
    </location>
</feature>
<feature type="signal peptide" evidence="1">
    <location>
        <begin position="1"/>
        <end position="21"/>
    </location>
</feature>
<proteinExistence type="predicted"/>
<dbReference type="Gene3D" id="1.25.40.10">
    <property type="entry name" value="Tetratricopeptide repeat domain"/>
    <property type="match status" value="1"/>
</dbReference>
<evidence type="ECO:0000313" key="3">
    <source>
        <dbReference type="Proteomes" id="UP000197535"/>
    </source>
</evidence>
<sequence length="393" mass="43483">MNHRLLAALFALSSWTTFADAVPYLPKSDSQVLERLPFKPNDPLARELSQLRAALRRDPNNLDVAVTLAGRYYGLVGEEGDPRYLGYAQAALAPWWDLPRPPIDVQVLRAGIRQFRHDFSGAIDDLNGVLEREPHHPRALALRAIIHIVQARYSQARVDCETLRQAGSPLVGAGCEAMVDGLTGKAVPAYAALSAAVGKTADLAPQDMLWLQVRLAELAQRQGLDEQAESHFKKGLAQGLSDTFLLAAYADFLLDKKRYADVVSLLKDKSRSDVLLLRLVFAERALSLPTAKEREAALAARYAASQLRGETVHQQEEARFELEVNGDVKKALALAQENWKVQREPRDARIFLEAAIAAKDAAAAQPVLQWLDESRIEDAYLIGLGRQLKGMRK</sequence>
<keyword evidence="3" id="KW-1185">Reference proteome</keyword>
<evidence type="ECO:0000256" key="1">
    <source>
        <dbReference type="SAM" id="SignalP"/>
    </source>
</evidence>
<protein>
    <submittedName>
        <fullName evidence="2">Uncharacterized protein</fullName>
    </submittedName>
</protein>
<reference evidence="2 3" key="1">
    <citation type="submission" date="2016-02" db="EMBL/GenBank/DDBJ databases">
        <authorList>
            <person name="Wen L."/>
            <person name="He K."/>
            <person name="Yang H."/>
        </authorList>
    </citation>
    <scope>NUCLEOTIDE SEQUENCE [LARGE SCALE GENOMIC DNA]</scope>
    <source>
        <strain evidence="2 3">TSA40</strain>
    </source>
</reference>
<dbReference type="OrthoDB" id="9777400at2"/>
<evidence type="ECO:0000313" key="2">
    <source>
        <dbReference type="EMBL" id="OWW18590.1"/>
    </source>
</evidence>